<dbReference type="PANTHER" id="PTHR11967:SF2">
    <property type="entry name" value="ALPHA-1-ACID GLYCOPROTEIN 1"/>
    <property type="match status" value="1"/>
</dbReference>
<protein>
    <submittedName>
        <fullName evidence="6">Pufferfish saxitoxin and tetrodotoxin binding protein type 1_Lee</fullName>
    </submittedName>
</protein>
<organism evidence="6">
    <name type="scientific">Takifugu rubripes</name>
    <name type="common">Japanese pufferfish</name>
    <name type="synonym">Fugu rubripes</name>
    <dbReference type="NCBI Taxonomy" id="31033"/>
    <lineage>
        <taxon>Eukaryota</taxon>
        <taxon>Metazoa</taxon>
        <taxon>Chordata</taxon>
        <taxon>Craniata</taxon>
        <taxon>Vertebrata</taxon>
        <taxon>Euteleostomi</taxon>
        <taxon>Actinopterygii</taxon>
        <taxon>Neopterygii</taxon>
        <taxon>Teleostei</taxon>
        <taxon>Neoteleostei</taxon>
        <taxon>Acanthomorphata</taxon>
        <taxon>Eupercaria</taxon>
        <taxon>Tetraodontiformes</taxon>
        <taxon>Tetradontoidea</taxon>
        <taxon>Tetraodontidae</taxon>
        <taxon>Takifugu</taxon>
    </lineage>
</organism>
<dbReference type="AlphaFoldDB" id="A0A0H5AL99"/>
<evidence type="ECO:0000256" key="5">
    <source>
        <dbReference type="SAM" id="SignalP"/>
    </source>
</evidence>
<dbReference type="PANTHER" id="PTHR11967">
    <property type="entry name" value="ALPHA-1-ACID GLYCOPROTEIN"/>
    <property type="match status" value="1"/>
</dbReference>
<name>A0A0H5AL99_TAKRU</name>
<feature type="chain" id="PRO_5005215503" evidence="5">
    <location>
        <begin position="21"/>
        <end position="393"/>
    </location>
</feature>
<sequence length="393" mass="43961">MGAVPGLVLLLMLAVLGIRAAPSPEECHKLTKAVTKADVQSVSGDWVLVWYISDNISTSNEWTKLKTSYVEQRVHSGVIRFTERNMLKNNSCMTFKTNMTAGPQGQNTFIYTSGTMEVNGVDIEYPGNGTVKFFETCADCMSMEYSGFFGHFLLIYRRYGVHQNVEVLKAAQDEGQKLAECLGFSIDEPFIYDGVSGFCHKKPSPEECHNLTKPVTKADVQSVSGDWVLVWYISDNISTSNEWTKLKTSYVEQRVHSGVIRFTERNMLKNNSCMTFKTNMTAGPEGQNTFIYTSGTMEVNGVDIEYPGNGTVKFFETCADCMSMEYSGFFGHFLLIYRRYGVHQNVEVLKAAQDEGQKLAECLGFSIGEPFIYDGVSGFCHKKSSPEVKPEQD</sequence>
<feature type="signal peptide" evidence="5">
    <location>
        <begin position="1"/>
        <end position="20"/>
    </location>
</feature>
<accession>A0A0H5AL99</accession>
<evidence type="ECO:0000313" key="6">
    <source>
        <dbReference type="EMBL" id="BAR88528.1"/>
    </source>
</evidence>
<comment type="subcellular location">
    <subcellularLocation>
        <location evidence="1">Secreted</location>
    </subcellularLocation>
</comment>
<proteinExistence type="evidence at transcript level"/>
<dbReference type="SUPFAM" id="SSF50814">
    <property type="entry name" value="Lipocalins"/>
    <property type="match status" value="2"/>
</dbReference>
<evidence type="ECO:0000256" key="3">
    <source>
        <dbReference type="ARBA" id="ARBA00022729"/>
    </source>
</evidence>
<evidence type="ECO:0000256" key="4">
    <source>
        <dbReference type="ARBA" id="ARBA00023180"/>
    </source>
</evidence>
<evidence type="ECO:0000256" key="2">
    <source>
        <dbReference type="ARBA" id="ARBA00022525"/>
    </source>
</evidence>
<keyword evidence="2" id="KW-0964">Secreted</keyword>
<evidence type="ECO:0000256" key="1">
    <source>
        <dbReference type="ARBA" id="ARBA00004613"/>
    </source>
</evidence>
<reference evidence="6" key="1">
    <citation type="submission" date="2014-01" db="EMBL/GenBank/DDBJ databases">
        <title>Characterization and evolutionary analysis of tributyltin-binding protein (TBT-bp) and pufferfish saxitoxin and tetrodotoxin binding protein (PSTBP) genes in toxic and non-toxic pufferfishes.</title>
        <authorList>
            <person name="Hashiguchi Y."/>
            <person name="Lee J.M."/>
            <person name="Shiraishi M."/>
            <person name="Komatsu S."/>
            <person name="Miki M."/>
            <person name="Shimasaki Y."/>
            <person name="Mochioka N."/>
            <person name="Kusakabe T."/>
            <person name="Oshima Y."/>
        </authorList>
    </citation>
    <scope>NUCLEOTIDE SEQUENCE</scope>
</reference>
<keyword evidence="3 5" id="KW-0732">Signal</keyword>
<dbReference type="EMBL" id="AB901455">
    <property type="protein sequence ID" value="BAR88528.1"/>
    <property type="molecule type" value="mRNA"/>
</dbReference>
<dbReference type="InterPro" id="IPR012674">
    <property type="entry name" value="Calycin"/>
</dbReference>
<keyword evidence="4" id="KW-0325">Glycoprotein</keyword>
<dbReference type="Gene3D" id="2.40.128.20">
    <property type="match status" value="2"/>
</dbReference>
<dbReference type="GO" id="GO:0005576">
    <property type="term" value="C:extracellular region"/>
    <property type="evidence" value="ECO:0007669"/>
    <property type="project" value="UniProtKB-SubCell"/>
</dbReference>